<accession>A0A6G9QK62</accession>
<dbReference type="PANTHER" id="PTHR43433">
    <property type="entry name" value="HYDROLASE, ALPHA/BETA FOLD FAMILY PROTEIN"/>
    <property type="match status" value="1"/>
</dbReference>
<name>A0A6G9QK62_9GAMM</name>
<dbReference type="SUPFAM" id="SSF53474">
    <property type="entry name" value="alpha/beta-Hydrolases"/>
    <property type="match status" value="1"/>
</dbReference>
<dbReference type="InterPro" id="IPR029058">
    <property type="entry name" value="AB_hydrolase_fold"/>
</dbReference>
<proteinExistence type="predicted"/>
<dbReference type="AlphaFoldDB" id="A0A6G9QK62"/>
<evidence type="ECO:0000313" key="3">
    <source>
        <dbReference type="Proteomes" id="UP000502608"/>
    </source>
</evidence>
<evidence type="ECO:0000313" key="2">
    <source>
        <dbReference type="EMBL" id="QIR14916.1"/>
    </source>
</evidence>
<dbReference type="GO" id="GO:0016787">
    <property type="term" value="F:hydrolase activity"/>
    <property type="evidence" value="ECO:0007669"/>
    <property type="project" value="UniProtKB-KW"/>
</dbReference>
<dbReference type="RefSeq" id="WP_167678156.1">
    <property type="nucleotide sequence ID" value="NZ_CP050313.1"/>
</dbReference>
<dbReference type="Pfam" id="PF12697">
    <property type="entry name" value="Abhydrolase_6"/>
    <property type="match status" value="1"/>
</dbReference>
<dbReference type="KEGG" id="saes:HBH39_10830"/>
<keyword evidence="2" id="KW-0378">Hydrolase</keyword>
<keyword evidence="3" id="KW-1185">Reference proteome</keyword>
<dbReference type="Gene3D" id="3.40.50.1820">
    <property type="entry name" value="alpha/beta hydrolase"/>
    <property type="match status" value="1"/>
</dbReference>
<reference evidence="2 3" key="1">
    <citation type="submission" date="2020-03" db="EMBL/GenBank/DDBJ databases">
        <title>Complete genome sequence of Shewanella sp.</title>
        <authorList>
            <person name="Kim Y.-S."/>
            <person name="Kim S.-J."/>
            <person name="Jung H.-K."/>
            <person name="Kim K.-H."/>
        </authorList>
    </citation>
    <scope>NUCLEOTIDE SEQUENCE [LARGE SCALE GENOMIC DNA]</scope>
    <source>
        <strain evidence="2 3">PN3F2</strain>
    </source>
</reference>
<sequence length="275" mass="30264">MTAEFDLEKLNYVVSGNGPALVWAHGLLGSMQSEDALGIYAWHRFAKNLQLLRYDAPGHGLSLPTDNQDDFLWSNLGRLMLQMADEKLFVDNGKAVPFVLGGQSMGCASSLHAALAAPELLRGLILMNPPTAWQTRSKQKQQFLKIAKAAKILGAKGFARINAKHIDRMLPNWIIDAHKHSVLGMLDGLKGMKKRTLHQVFSAAAVNDLPALNELTQIKVPCLILAWDDDATHPLETANMLAKTLPNAQLHVAKCMADVEEWPELIVGFCRTVTN</sequence>
<feature type="domain" description="AB hydrolase-1" evidence="1">
    <location>
        <begin position="21"/>
        <end position="252"/>
    </location>
</feature>
<protein>
    <submittedName>
        <fullName evidence="2">Alpha/beta hydrolase</fullName>
    </submittedName>
</protein>
<dbReference type="EMBL" id="CP050313">
    <property type="protein sequence ID" value="QIR14916.1"/>
    <property type="molecule type" value="Genomic_DNA"/>
</dbReference>
<organism evidence="2 3">
    <name type="scientific">Shewanella aestuarii</name>
    <dbReference type="NCBI Taxonomy" id="1028752"/>
    <lineage>
        <taxon>Bacteria</taxon>
        <taxon>Pseudomonadati</taxon>
        <taxon>Pseudomonadota</taxon>
        <taxon>Gammaproteobacteria</taxon>
        <taxon>Alteromonadales</taxon>
        <taxon>Shewanellaceae</taxon>
        <taxon>Shewanella</taxon>
    </lineage>
</organism>
<dbReference type="Proteomes" id="UP000502608">
    <property type="component" value="Chromosome"/>
</dbReference>
<evidence type="ECO:0000259" key="1">
    <source>
        <dbReference type="Pfam" id="PF12697"/>
    </source>
</evidence>
<gene>
    <name evidence="2" type="ORF">HBH39_10830</name>
</gene>
<dbReference type="PRINTS" id="PR00111">
    <property type="entry name" value="ABHYDROLASE"/>
</dbReference>
<dbReference type="InterPro" id="IPR000073">
    <property type="entry name" value="AB_hydrolase_1"/>
</dbReference>
<dbReference type="InterPro" id="IPR050471">
    <property type="entry name" value="AB_hydrolase"/>
</dbReference>
<dbReference type="PANTHER" id="PTHR43433:SF10">
    <property type="entry name" value="AB HYDROLASE-1 DOMAIN-CONTAINING PROTEIN"/>
    <property type="match status" value="1"/>
</dbReference>